<evidence type="ECO:0000313" key="2">
    <source>
        <dbReference type="EMBL" id="KIA78111.1"/>
    </source>
</evidence>
<reference evidence="2 3" key="1">
    <citation type="journal article" date="2014" name="Mol. Biol. Evol.">
        <title>Massive expansion of Ubiquitination-related gene families within the Chlamydiae.</title>
        <authorList>
            <person name="Domman D."/>
            <person name="Collingro A."/>
            <person name="Lagkouvardos I."/>
            <person name="Gehre L."/>
            <person name="Weinmaier T."/>
            <person name="Rattei T."/>
            <person name="Subtil A."/>
            <person name="Horn M."/>
        </authorList>
    </citation>
    <scope>NUCLEOTIDE SEQUENCE [LARGE SCALE GENOMIC DNA]</scope>
    <source>
        <strain evidence="2 3">OEW1</strain>
    </source>
</reference>
<dbReference type="AlphaFoldDB" id="A0A0C1C3N6"/>
<dbReference type="Gene3D" id="1.20.1280.50">
    <property type="match status" value="1"/>
</dbReference>
<dbReference type="SUPFAM" id="SSF81383">
    <property type="entry name" value="F-box domain"/>
    <property type="match status" value="1"/>
</dbReference>
<accession>A0A0C1C3N6</accession>
<name>A0A0C1C3N6_9BACT</name>
<dbReference type="Proteomes" id="UP000031307">
    <property type="component" value="Unassembled WGS sequence"/>
</dbReference>
<dbReference type="SMART" id="SM00256">
    <property type="entry name" value="FBOX"/>
    <property type="match status" value="1"/>
</dbReference>
<comment type="caution">
    <text evidence="2">The sequence shown here is derived from an EMBL/GenBank/DDBJ whole genome shotgun (WGS) entry which is preliminary data.</text>
</comment>
<dbReference type="InterPro" id="IPR036047">
    <property type="entry name" value="F-box-like_dom_sf"/>
</dbReference>
<proteinExistence type="predicted"/>
<dbReference type="EMBL" id="JSAM01000040">
    <property type="protein sequence ID" value="KIA78111.1"/>
    <property type="molecule type" value="Genomic_DNA"/>
</dbReference>
<feature type="domain" description="F-box" evidence="1">
    <location>
        <begin position="20"/>
        <end position="66"/>
    </location>
</feature>
<dbReference type="Pfam" id="PF12937">
    <property type="entry name" value="F-box-like"/>
    <property type="match status" value="1"/>
</dbReference>
<protein>
    <recommendedName>
        <fullName evidence="1">F-box domain-containing protein</fullName>
    </recommendedName>
</protein>
<evidence type="ECO:0000313" key="3">
    <source>
        <dbReference type="Proteomes" id="UP000031307"/>
    </source>
</evidence>
<evidence type="ECO:0000259" key="1">
    <source>
        <dbReference type="PROSITE" id="PS50181"/>
    </source>
</evidence>
<dbReference type="InterPro" id="IPR001810">
    <property type="entry name" value="F-box_dom"/>
</dbReference>
<sequence>MSLIINCHHHMPIADEPIGIDATDIFPHELTLKVFSYLSLANLGKSCLVSKKWHLLASDHILWKYAIYKELAFGDDKWRQFLGKDVIKDEKHREDFVSLPVNEIIKDYRRFKSIFPEKNVKDGLMLIRLPKTLNGQLTLKSLGELAKRYFPNTKTGYGYLNIHMDKLGDKSINQSCWVLMTQDALPGSKGVNNTKQNEIMADPTETLIGFELPGTLEATTCILAQYFGFKIRLFSNKPRTYIHCKDIVKGFQVIHEDKQVFTIGGYQVAVGNFHENGLCIDIFDALKNEVIGIAALKSYAIKGAILP</sequence>
<dbReference type="PROSITE" id="PS50181">
    <property type="entry name" value="FBOX"/>
    <property type="match status" value="1"/>
</dbReference>
<organism evidence="2 3">
    <name type="scientific">Parachlamydia acanthamoebae</name>
    <dbReference type="NCBI Taxonomy" id="83552"/>
    <lineage>
        <taxon>Bacteria</taxon>
        <taxon>Pseudomonadati</taxon>
        <taxon>Chlamydiota</taxon>
        <taxon>Chlamydiia</taxon>
        <taxon>Parachlamydiales</taxon>
        <taxon>Parachlamydiaceae</taxon>
        <taxon>Parachlamydia</taxon>
    </lineage>
</organism>
<dbReference type="PATRIC" id="fig|83552.4.peg.689"/>
<gene>
    <name evidence="2" type="ORF">DB43_EV00010</name>
</gene>